<dbReference type="InterPro" id="IPR018712">
    <property type="entry name" value="Tle1-like_cat"/>
</dbReference>
<keyword evidence="3" id="KW-1185">Reference proteome</keyword>
<dbReference type="EMBL" id="JAPQKH010000011">
    <property type="protein sequence ID" value="KAJ5081270.1"/>
    <property type="molecule type" value="Genomic_DNA"/>
</dbReference>
<dbReference type="OrthoDB" id="3057168at2759"/>
<organism evidence="2 3">
    <name type="scientific">Penicillium angulare</name>
    <dbReference type="NCBI Taxonomy" id="116970"/>
    <lineage>
        <taxon>Eukaryota</taxon>
        <taxon>Fungi</taxon>
        <taxon>Dikarya</taxon>
        <taxon>Ascomycota</taxon>
        <taxon>Pezizomycotina</taxon>
        <taxon>Eurotiomycetes</taxon>
        <taxon>Eurotiomycetidae</taxon>
        <taxon>Eurotiales</taxon>
        <taxon>Aspergillaceae</taxon>
        <taxon>Penicillium</taxon>
    </lineage>
</organism>
<reference evidence="2" key="2">
    <citation type="journal article" date="2023" name="IMA Fungus">
        <title>Comparative genomic study of the Penicillium genus elucidates a diverse pangenome and 15 lateral gene transfer events.</title>
        <authorList>
            <person name="Petersen C."/>
            <person name="Sorensen T."/>
            <person name="Nielsen M.R."/>
            <person name="Sondergaard T.E."/>
            <person name="Sorensen J.L."/>
            <person name="Fitzpatrick D.A."/>
            <person name="Frisvad J.C."/>
            <person name="Nielsen K.L."/>
        </authorList>
    </citation>
    <scope>NUCLEOTIDE SEQUENCE</scope>
    <source>
        <strain evidence="2">IBT 30069</strain>
    </source>
</reference>
<gene>
    <name evidence="2" type="ORF">N7456_013508</name>
</gene>
<evidence type="ECO:0000313" key="2">
    <source>
        <dbReference type="EMBL" id="KAJ5081270.1"/>
    </source>
</evidence>
<sequence>MTHPLPSQGPFVKAWDFGIQQQHIKDKTLKPQPKRIVICCDGTWQSAVSGEKNVPSNVTRLCRAINPVGTDKTGQEWQQVVWYDSGVGTTSLSMGTAIEGATGQGLEGNVIEAYNFCVLNYNIGDQIMVFGFSRGAYTARTIAGVITDIGVCYQKDLNQFPELWTQYKAFKREKKNKGKRFFHSETWFKWMWGSADETQGAGDATNKKFIISEGNHGKPCKDHDWARLDDEWAQPGSRSVEVVGVYDTVGAIGMPEVAGVKIPQWALFWKENPEWHNVGLSTHIKHAFQALAIDERRKAFEPTLFYVPFPPKVNNEDDLSNEVNSNKEAFYSELKHACALKESNSDRTPTDAEVNAAAHKVNTAALNWSNAIRHLMNYQDKTKSPTILKQVWFPGYHINIGGGSSSTMANTGNMEEMSNIAYAWMLDQVKIHLSLDEDHIEEEYGIRERNLDKNNRLRENWDKMTAKEGWGAWAWRKSTETASAVIHPLTPSSEPPFKKVRHYDWGTAEMEDSFTKMYWPNGQHIRTPGRYAFKNGRRDKLLGNTFEYIHPVVQHRIDRCRTNKDLTEYVPRGPEYKRELVQDGGPTRRYVWHLKYSFDDEPITLPEWELGGPDCYERKAIVGHEAKSWAQALGNGSKTESKSSNCQVQCIETSI</sequence>
<feature type="domain" description="T6SS Phospholipase effector Tle1-like catalytic" evidence="1">
    <location>
        <begin position="34"/>
        <end position="428"/>
    </location>
</feature>
<dbReference type="Proteomes" id="UP001149165">
    <property type="component" value="Unassembled WGS sequence"/>
</dbReference>
<dbReference type="Pfam" id="PF09994">
    <property type="entry name" value="T6SS_Tle1-like_cat"/>
    <property type="match status" value="1"/>
</dbReference>
<reference evidence="2" key="1">
    <citation type="submission" date="2022-11" db="EMBL/GenBank/DDBJ databases">
        <authorList>
            <person name="Petersen C."/>
        </authorList>
    </citation>
    <scope>NUCLEOTIDE SEQUENCE</scope>
    <source>
        <strain evidence="2">IBT 30069</strain>
    </source>
</reference>
<comment type="caution">
    <text evidence="2">The sequence shown here is derived from an EMBL/GenBank/DDBJ whole genome shotgun (WGS) entry which is preliminary data.</text>
</comment>
<proteinExistence type="predicted"/>
<protein>
    <recommendedName>
        <fullName evidence="1">T6SS Phospholipase effector Tle1-like catalytic domain-containing protein</fullName>
    </recommendedName>
</protein>
<dbReference type="AlphaFoldDB" id="A0A9W9JTL0"/>
<name>A0A9W9JTL0_9EURO</name>
<accession>A0A9W9JTL0</accession>
<evidence type="ECO:0000313" key="3">
    <source>
        <dbReference type="Proteomes" id="UP001149165"/>
    </source>
</evidence>
<evidence type="ECO:0000259" key="1">
    <source>
        <dbReference type="Pfam" id="PF09994"/>
    </source>
</evidence>
<dbReference type="PANTHER" id="PTHR33840">
    <property type="match status" value="1"/>
</dbReference>
<dbReference type="PANTHER" id="PTHR33840:SF16">
    <property type="entry name" value="DUF2235 DOMAIN-CONTAINING PROTEIN"/>
    <property type="match status" value="1"/>
</dbReference>